<evidence type="ECO:0000256" key="6">
    <source>
        <dbReference type="SAM" id="Coils"/>
    </source>
</evidence>
<dbReference type="Pfam" id="PF13086">
    <property type="entry name" value="AAA_11"/>
    <property type="match status" value="1"/>
</dbReference>
<dbReference type="PANTHER" id="PTHR43788">
    <property type="entry name" value="DNA2/NAM7 HELICASE FAMILY MEMBER"/>
    <property type="match status" value="1"/>
</dbReference>
<dbReference type="GO" id="GO:0043139">
    <property type="term" value="F:5'-3' DNA helicase activity"/>
    <property type="evidence" value="ECO:0007669"/>
    <property type="project" value="TreeGrafter"/>
</dbReference>
<dbReference type="GO" id="GO:0016787">
    <property type="term" value="F:hydrolase activity"/>
    <property type="evidence" value="ECO:0007669"/>
    <property type="project" value="UniProtKB-KW"/>
</dbReference>
<keyword evidence="5" id="KW-0067">ATP-binding</keyword>
<evidence type="ECO:0000256" key="7">
    <source>
        <dbReference type="SAM" id="MobiDB-lite"/>
    </source>
</evidence>
<dbReference type="SUPFAM" id="SSF52540">
    <property type="entry name" value="P-loop containing nucleoside triphosphate hydrolases"/>
    <property type="match status" value="1"/>
</dbReference>
<organism evidence="10 11">
    <name type="scientific">Lachnoanaerobaculum gingivalis</name>
    <dbReference type="NCBI Taxonomy" id="2490855"/>
    <lineage>
        <taxon>Bacteria</taxon>
        <taxon>Bacillati</taxon>
        <taxon>Bacillota</taxon>
        <taxon>Clostridia</taxon>
        <taxon>Lachnospirales</taxon>
        <taxon>Lachnospiraceae</taxon>
        <taxon>Lachnoanaerobaculum</taxon>
    </lineage>
</organism>
<sequence>MKNNILDAWIMVEHLSEGDISLKDKKNLRLDDLTDKKYYDYFNSLVEKSNIRRYKNSGFVIYLDIFAFTEVVDFLRKTYGIAKPEGDINYGDKFSMALCFDKGLRYIDDNLFFSASAYMRYYRQVPTESEFHKFEEDLKDELKQRFENCEDNPEKFDKAVETVLNKYGIELKNCRVQLLNNIETDATNLHSFFVDDLTKAKRIDNKNLNDYLYGKTAGRINLDSKKDSSWFNKTEFEKILSPENYPLGRFPSNTKFALSFMQQVAVNLTIGYDNNQMRSVNGPPGTGKTTLLKDIFAQLIVEQAFDICGLSEKYVKGSELTRYFDKASIGELPERIAKNNIVVASSNNGAVQNIVNELPLKDGIDENILPELEAIDYFKEIANKNVKENWVKEDGKSKKELILEDTGEEKFWGSFSLEGGKSDNMTNILNRIECIVNCLENEYESDDKIYNKFKVQYKKVLGLRNDAKSLQNKFDAYYNAKSELNKIENTLLNEDEERRKKIAVLREKAKESVNEKKVSLDEASSSLNSTKRKREELSGSIANQKMLFEAKRSQKPGFFSSLFNSDKNKNFTNEINILQNKLQALFDEDETYRKLENELQNKINELKKSIDTQKNAADNENTQYEAWKQNINNRKEKYTQIISEFGVDNTSISKGLDFDSDYENLQLSNPWFDENYRVEQSKLFVSALGVRKQFLYENRKNIKAAVSIWRNQSKYMENKRLINISWNWINLTVPVISSTFASFSRMLKNIDENVLGHTFVDEAGQALPQAAVGAIFRSKNIMVVGDPFQIKPVLTLDGGLLALLSKSYNVSEKYLSESASVQTLVDAASQYGFYTKGEEEEDSWIGIPLWVHRRCKYPMFTISNEISYQNLMVQGNEGYGKTGWYDIKGKAVDKYVEEQGEFLLKKIQSMAKSNPKILDKNESDTIYIISPFKNVAYRLARKLDEIGFTRRENGKVTNIGTIHTFQGKEAPIVFMVLGADTNSKGAASWAVSEANMMNVAATRAKKEFYIVGDKKLYMSLGSEVISKVNKVITAYSKEHPELIDENTDLGSL</sequence>
<reference evidence="10 11" key="1">
    <citation type="submission" date="2018-11" db="EMBL/GenBank/DDBJ databases">
        <title>Genome sequencing of Lachnoanaerobaculum sp. KCOM 2030 (= ChDC B114).</title>
        <authorList>
            <person name="Kook J.-K."/>
            <person name="Park S.-N."/>
            <person name="Lim Y.K."/>
        </authorList>
    </citation>
    <scope>NUCLEOTIDE SEQUENCE [LARGE SCALE GENOMIC DNA]</scope>
    <source>
        <strain evidence="10 11">KCOM 2030</strain>
    </source>
</reference>
<keyword evidence="11" id="KW-1185">Reference proteome</keyword>
<dbReference type="InterPro" id="IPR041677">
    <property type="entry name" value="DNA2/NAM7_AAA_11"/>
</dbReference>
<evidence type="ECO:0000313" key="10">
    <source>
        <dbReference type="EMBL" id="RRJ25177.1"/>
    </source>
</evidence>
<feature type="region of interest" description="Disordered" evidence="7">
    <location>
        <begin position="515"/>
        <end position="536"/>
    </location>
</feature>
<dbReference type="RefSeq" id="WP_128674489.1">
    <property type="nucleotide sequence ID" value="NZ_RRCO01000004.1"/>
</dbReference>
<dbReference type="EMBL" id="RRCO01000004">
    <property type="protein sequence ID" value="RRJ25177.1"/>
    <property type="molecule type" value="Genomic_DNA"/>
</dbReference>
<dbReference type="Pfam" id="PF13087">
    <property type="entry name" value="AAA_12"/>
    <property type="match status" value="1"/>
</dbReference>
<evidence type="ECO:0000313" key="11">
    <source>
        <dbReference type="Proteomes" id="UP000272490"/>
    </source>
</evidence>
<evidence type="ECO:0000256" key="3">
    <source>
        <dbReference type="ARBA" id="ARBA00022801"/>
    </source>
</evidence>
<evidence type="ECO:0000256" key="4">
    <source>
        <dbReference type="ARBA" id="ARBA00022806"/>
    </source>
</evidence>
<feature type="coiled-coil region" evidence="6">
    <location>
        <begin position="568"/>
        <end position="637"/>
    </location>
</feature>
<accession>A0A3P3QV97</accession>
<protein>
    <submittedName>
        <fullName evidence="10">DNA helicase</fullName>
    </submittedName>
</protein>
<comment type="similarity">
    <text evidence="1">Belongs to the DNA2/NAM7 helicase family.</text>
</comment>
<dbReference type="AlphaFoldDB" id="A0A3P3QV97"/>
<dbReference type="GO" id="GO:0005524">
    <property type="term" value="F:ATP binding"/>
    <property type="evidence" value="ECO:0007669"/>
    <property type="project" value="UniProtKB-KW"/>
</dbReference>
<feature type="domain" description="DNA2/NAM7 helicase helicase" evidence="8">
    <location>
        <begin position="272"/>
        <end position="794"/>
    </location>
</feature>
<proteinExistence type="inferred from homology"/>
<evidence type="ECO:0000259" key="9">
    <source>
        <dbReference type="Pfam" id="PF13087"/>
    </source>
</evidence>
<evidence type="ECO:0000259" key="8">
    <source>
        <dbReference type="Pfam" id="PF13086"/>
    </source>
</evidence>
<dbReference type="InterPro" id="IPR027417">
    <property type="entry name" value="P-loop_NTPase"/>
</dbReference>
<name>A0A3P3QV97_9FIRM</name>
<dbReference type="OrthoDB" id="9757917at2"/>
<keyword evidence="4 10" id="KW-0347">Helicase</keyword>
<evidence type="ECO:0000256" key="5">
    <source>
        <dbReference type="ARBA" id="ARBA00022840"/>
    </source>
</evidence>
<dbReference type="InterPro" id="IPR041679">
    <property type="entry name" value="DNA2/NAM7-like_C"/>
</dbReference>
<feature type="domain" description="DNA2/NAM7 helicase-like C-terminal" evidence="9">
    <location>
        <begin position="897"/>
        <end position="1015"/>
    </location>
</feature>
<keyword evidence="3" id="KW-0378">Hydrolase</keyword>
<keyword evidence="6" id="KW-0175">Coiled coil</keyword>
<dbReference type="Gene3D" id="3.40.50.300">
    <property type="entry name" value="P-loop containing nucleotide triphosphate hydrolases"/>
    <property type="match status" value="3"/>
</dbReference>
<evidence type="ECO:0000256" key="1">
    <source>
        <dbReference type="ARBA" id="ARBA00007913"/>
    </source>
</evidence>
<dbReference type="Proteomes" id="UP000272490">
    <property type="component" value="Unassembled WGS sequence"/>
</dbReference>
<dbReference type="InterPro" id="IPR050534">
    <property type="entry name" value="Coronavir_polyprotein_1ab"/>
</dbReference>
<gene>
    <name evidence="10" type="ORF">EHV10_09770</name>
</gene>
<evidence type="ECO:0000256" key="2">
    <source>
        <dbReference type="ARBA" id="ARBA00022741"/>
    </source>
</evidence>
<dbReference type="PANTHER" id="PTHR43788:SF8">
    <property type="entry name" value="DNA-BINDING PROTEIN SMUBP-2"/>
    <property type="match status" value="1"/>
</dbReference>
<comment type="caution">
    <text evidence="10">The sequence shown here is derived from an EMBL/GenBank/DDBJ whole genome shotgun (WGS) entry which is preliminary data.</text>
</comment>
<keyword evidence="2" id="KW-0547">Nucleotide-binding</keyword>